<organism evidence="3 4">
    <name type="scientific">Dekkera bruxellensis</name>
    <name type="common">Brettanomyces custersii</name>
    <dbReference type="NCBI Taxonomy" id="5007"/>
    <lineage>
        <taxon>Eukaryota</taxon>
        <taxon>Fungi</taxon>
        <taxon>Dikarya</taxon>
        <taxon>Ascomycota</taxon>
        <taxon>Saccharomycotina</taxon>
        <taxon>Pichiomycetes</taxon>
        <taxon>Pichiales</taxon>
        <taxon>Pichiaceae</taxon>
        <taxon>Brettanomyces</taxon>
    </lineage>
</organism>
<protein>
    <submittedName>
        <fullName evidence="3">DEBR0S3_14048g1_1</fullName>
    </submittedName>
</protein>
<dbReference type="AlphaFoldDB" id="A0A7D9CY36"/>
<evidence type="ECO:0000256" key="2">
    <source>
        <dbReference type="SAM" id="MobiDB-lite"/>
    </source>
</evidence>
<comment type="similarity">
    <text evidence="1">Belongs to the IST1 family.</text>
</comment>
<sequence length="256" mass="29367">MPLSEEILFKTALKMTSSKLRFKADKTRTLNKMALGSVSKDLKGLAGTKGPKFDRGLLLIKIRISKLVNDDNTADIYEILVVDCELMLSKLNRLLSVRHDRKNEEIQGGDETVNKLARKMMFASNYVNIKEFKKLVTLLINKYGKLYYEGAVQNYGLDETSKADEDFRKKCTEDNVDELTEMYLKEFCDTYKIDLYGEGLYRDESNSSDDDSDGDIAEKEDENKSVNGNDKKEKDQSKKGDDMDDLKKRFEALKRI</sequence>
<feature type="region of interest" description="Disordered" evidence="2">
    <location>
        <begin position="202"/>
        <end position="246"/>
    </location>
</feature>
<feature type="compositionally biased region" description="Acidic residues" evidence="2">
    <location>
        <begin position="206"/>
        <end position="220"/>
    </location>
</feature>
<dbReference type="InterPro" id="IPR042277">
    <property type="entry name" value="IST1-like"/>
</dbReference>
<keyword evidence="4" id="KW-1185">Reference proteome</keyword>
<accession>A0A7D9CY36</accession>
<reference evidence="3 4" key="1">
    <citation type="submission" date="2019-07" db="EMBL/GenBank/DDBJ databases">
        <authorList>
            <person name="Friedrich A."/>
            <person name="Schacherer J."/>
        </authorList>
    </citation>
    <scope>NUCLEOTIDE SEQUENCE [LARGE SCALE GENOMIC DNA]</scope>
</reference>
<evidence type="ECO:0000313" key="4">
    <source>
        <dbReference type="Proteomes" id="UP000478008"/>
    </source>
</evidence>
<feature type="compositionally biased region" description="Basic and acidic residues" evidence="2">
    <location>
        <begin position="221"/>
        <end position="246"/>
    </location>
</feature>
<dbReference type="InterPro" id="IPR005061">
    <property type="entry name" value="Ist1"/>
</dbReference>
<evidence type="ECO:0000256" key="1">
    <source>
        <dbReference type="ARBA" id="ARBA00005536"/>
    </source>
</evidence>
<dbReference type="Proteomes" id="UP000478008">
    <property type="component" value="Unassembled WGS sequence"/>
</dbReference>
<name>A0A7D9CY36_DEKBR</name>
<dbReference type="GO" id="GO:0015031">
    <property type="term" value="P:protein transport"/>
    <property type="evidence" value="ECO:0007669"/>
    <property type="project" value="InterPro"/>
</dbReference>
<evidence type="ECO:0000313" key="3">
    <source>
        <dbReference type="EMBL" id="VUG18538.1"/>
    </source>
</evidence>
<dbReference type="Pfam" id="PF03398">
    <property type="entry name" value="Ist1"/>
    <property type="match status" value="1"/>
</dbReference>
<gene>
    <name evidence="3" type="ORF">DEBR0S3_14048G</name>
</gene>
<proteinExistence type="inferred from homology"/>
<dbReference type="EMBL" id="CABFWN010000003">
    <property type="protein sequence ID" value="VUG18538.1"/>
    <property type="molecule type" value="Genomic_DNA"/>
</dbReference>
<dbReference type="Gene3D" id="1.20.1260.60">
    <property type="entry name" value="Vacuolar protein sorting-associated protein Ist1"/>
    <property type="match status" value="1"/>
</dbReference>